<keyword evidence="3 5" id="KW-1015">Disulfide bond</keyword>
<evidence type="ECO:0000256" key="5">
    <source>
        <dbReference type="PIRNR" id="PIRNR001488"/>
    </source>
</evidence>
<keyword evidence="2 7" id="KW-0732">Signal</keyword>
<accession>A0A6F8PJN4</accession>
<dbReference type="AlphaFoldDB" id="A0A6F8PJN4"/>
<dbReference type="PANTHER" id="PTHR35891:SF2">
    <property type="entry name" value="THIOL:DISULFIDE INTERCHANGE PROTEIN DSBA"/>
    <property type="match status" value="1"/>
</dbReference>
<dbReference type="KEGG" id="tzo:THMIRHAT_00590"/>
<keyword evidence="5" id="KW-0574">Periplasm</keyword>
<feature type="domain" description="DSBA-like thioredoxin" evidence="8">
    <location>
        <begin position="48"/>
        <end position="184"/>
    </location>
</feature>
<evidence type="ECO:0000259" key="8">
    <source>
        <dbReference type="Pfam" id="PF01323"/>
    </source>
</evidence>
<keyword evidence="4" id="KW-0676">Redox-active center</keyword>
<dbReference type="GO" id="GO:0016491">
    <property type="term" value="F:oxidoreductase activity"/>
    <property type="evidence" value="ECO:0007669"/>
    <property type="project" value="InterPro"/>
</dbReference>
<sequence length="205" mass="23399">MKKLLSIVFLSVFFAGFAQAADNLGYQEGTEYRKTDMPIDIAPAKKSVIEIFGYHCPHCYHLEDSLEAWVKTKPADVNFEQVPAVFNSPNWIFMAKVFYTAKVLGVLEKSHRAYFDALHRDHKKLFDVDSIAKFFTQFGVKEQDFKDTFDSFKVEQYLRRAQDITARSGIDGVPAVVVNGKYRTDVGTAGSRDKLWTLVNHLTEQ</sequence>
<dbReference type="GO" id="GO:0042597">
    <property type="term" value="C:periplasmic space"/>
    <property type="evidence" value="ECO:0007669"/>
    <property type="project" value="UniProtKB-SubCell"/>
</dbReference>
<dbReference type="Pfam" id="PF01323">
    <property type="entry name" value="DSBA"/>
    <property type="match status" value="1"/>
</dbReference>
<evidence type="ECO:0000256" key="4">
    <source>
        <dbReference type="ARBA" id="ARBA00023284"/>
    </source>
</evidence>
<evidence type="ECO:0000313" key="9">
    <source>
        <dbReference type="EMBL" id="BBP42313.1"/>
    </source>
</evidence>
<evidence type="ECO:0000256" key="3">
    <source>
        <dbReference type="ARBA" id="ARBA00023157"/>
    </source>
</evidence>
<dbReference type="InterPro" id="IPR001853">
    <property type="entry name" value="DSBA-like_thioredoxin_dom"/>
</dbReference>
<dbReference type="InterPro" id="IPR023205">
    <property type="entry name" value="DsbA/DsbL"/>
</dbReference>
<evidence type="ECO:0000256" key="1">
    <source>
        <dbReference type="ARBA" id="ARBA00005791"/>
    </source>
</evidence>
<dbReference type="EMBL" id="AP021888">
    <property type="protein sequence ID" value="BBP42313.1"/>
    <property type="molecule type" value="Genomic_DNA"/>
</dbReference>
<feature type="chain" id="PRO_5026292873" description="Thiol:disulfide interchange protein" evidence="7">
    <location>
        <begin position="21"/>
        <end position="205"/>
    </location>
</feature>
<name>A0A6F8PJN4_9GAMM</name>
<evidence type="ECO:0000256" key="7">
    <source>
        <dbReference type="SAM" id="SignalP"/>
    </source>
</evidence>
<feature type="signal peptide" evidence="7">
    <location>
        <begin position="1"/>
        <end position="20"/>
    </location>
</feature>
<dbReference type="Proteomes" id="UP000501466">
    <property type="component" value="Chromosome"/>
</dbReference>
<feature type="disulfide bond" description="Redox-active" evidence="6">
    <location>
        <begin position="56"/>
        <end position="59"/>
    </location>
</feature>
<organism evidence="9 10">
    <name type="scientific">Thiosulfativibrio zosterae</name>
    <dbReference type="NCBI Taxonomy" id="2675053"/>
    <lineage>
        <taxon>Bacteria</taxon>
        <taxon>Pseudomonadati</taxon>
        <taxon>Pseudomonadota</taxon>
        <taxon>Gammaproteobacteria</taxon>
        <taxon>Thiotrichales</taxon>
        <taxon>Piscirickettsiaceae</taxon>
        <taxon>Thiosulfativibrio</taxon>
    </lineage>
</organism>
<gene>
    <name evidence="9" type="primary">dsbA</name>
    <name evidence="9" type="ORF">THMIRHAT_00590</name>
</gene>
<protein>
    <recommendedName>
        <fullName evidence="5">Thiol:disulfide interchange protein</fullName>
    </recommendedName>
</protein>
<dbReference type="SUPFAM" id="SSF52833">
    <property type="entry name" value="Thioredoxin-like"/>
    <property type="match status" value="1"/>
</dbReference>
<reference evidence="10" key="1">
    <citation type="submission" date="2019-11" db="EMBL/GenBank/DDBJ databases">
        <title>Isolation and characterization of two novel species in the genus Thiomicrorhabdus.</title>
        <authorList>
            <person name="Mochizuki J."/>
            <person name="Kojima H."/>
            <person name="Fukui M."/>
        </authorList>
    </citation>
    <scope>NUCLEOTIDE SEQUENCE [LARGE SCALE GENOMIC DNA]</scope>
    <source>
        <strain evidence="10">AkT22</strain>
    </source>
</reference>
<comment type="similarity">
    <text evidence="1">Belongs to the thioredoxin family. DsbA subfamily.</text>
</comment>
<evidence type="ECO:0000256" key="2">
    <source>
        <dbReference type="ARBA" id="ARBA00022729"/>
    </source>
</evidence>
<dbReference type="PANTHER" id="PTHR35891">
    <property type="entry name" value="THIOL:DISULFIDE INTERCHANGE PROTEIN DSBA"/>
    <property type="match status" value="1"/>
</dbReference>
<dbReference type="InterPro" id="IPR036249">
    <property type="entry name" value="Thioredoxin-like_sf"/>
</dbReference>
<dbReference type="RefSeq" id="WP_173289620.1">
    <property type="nucleotide sequence ID" value="NZ_AP021888.1"/>
</dbReference>
<evidence type="ECO:0000313" key="10">
    <source>
        <dbReference type="Proteomes" id="UP000501466"/>
    </source>
</evidence>
<comment type="subcellular location">
    <subcellularLocation>
        <location evidence="5">Periplasm</location>
    </subcellularLocation>
</comment>
<proteinExistence type="inferred from homology"/>
<keyword evidence="10" id="KW-1185">Reference proteome</keyword>
<dbReference type="InterPro" id="IPR050824">
    <property type="entry name" value="Thiol_disulfide_DsbA"/>
</dbReference>
<dbReference type="PIRSF" id="PIRSF001488">
    <property type="entry name" value="Tdi_protein"/>
    <property type="match status" value="1"/>
</dbReference>
<evidence type="ECO:0000256" key="6">
    <source>
        <dbReference type="PIRSR" id="PIRSR001488-1"/>
    </source>
</evidence>
<dbReference type="Gene3D" id="3.40.30.10">
    <property type="entry name" value="Glutaredoxin"/>
    <property type="match status" value="1"/>
</dbReference>
<dbReference type="CDD" id="cd03019">
    <property type="entry name" value="DsbA_DsbA"/>
    <property type="match status" value="1"/>
</dbReference>